<gene>
    <name evidence="2" type="ORF">X798_06228</name>
</gene>
<feature type="chain" id="PRO_5012489274" evidence="1">
    <location>
        <begin position="19"/>
        <end position="198"/>
    </location>
</feature>
<keyword evidence="1" id="KW-0732">Signal</keyword>
<dbReference type="Proteomes" id="UP000242913">
    <property type="component" value="Unassembled WGS sequence"/>
</dbReference>
<evidence type="ECO:0000256" key="1">
    <source>
        <dbReference type="SAM" id="SignalP"/>
    </source>
</evidence>
<accession>A0A238BQ10</accession>
<dbReference type="AlphaFoldDB" id="A0A238BQ10"/>
<name>A0A238BQ10_9BILA</name>
<dbReference type="OrthoDB" id="10596140at2759"/>
<feature type="signal peptide" evidence="1">
    <location>
        <begin position="1"/>
        <end position="18"/>
    </location>
</feature>
<protein>
    <submittedName>
        <fullName evidence="2">Uncharacterized protein</fullName>
    </submittedName>
</protein>
<reference evidence="2 3" key="1">
    <citation type="submission" date="2015-12" db="EMBL/GenBank/DDBJ databases">
        <title>Draft genome of the nematode, Onchocerca flexuosa.</title>
        <authorList>
            <person name="Mitreva M."/>
        </authorList>
    </citation>
    <scope>NUCLEOTIDE SEQUENCE [LARGE SCALE GENOMIC DNA]</scope>
    <source>
        <strain evidence="2">Red Deer</strain>
    </source>
</reference>
<evidence type="ECO:0000313" key="2">
    <source>
        <dbReference type="EMBL" id="OZC06765.1"/>
    </source>
</evidence>
<proteinExistence type="predicted"/>
<dbReference type="EMBL" id="KZ270062">
    <property type="protein sequence ID" value="OZC06765.1"/>
    <property type="molecule type" value="Genomic_DNA"/>
</dbReference>
<evidence type="ECO:0000313" key="3">
    <source>
        <dbReference type="Proteomes" id="UP000242913"/>
    </source>
</evidence>
<keyword evidence="3" id="KW-1185">Reference proteome</keyword>
<sequence>MEMFSIVVFLIFLTFVHSNQLGHKSLRRRCDSLYGTICRCADPLVRWKNEEQILKINEIYHDKEKIFCYVTELINFTKRYDSASDAQDCKHLKERYDVSMKPALLLSFRSMETLNLHLQQNFEIYQSQKIGATTGFSFDKMKGFFWINDTKYIHESILPLIEQINTTDSCLKFFLNNNKGKYQIDFPPLILSVTPIMN</sequence>
<organism evidence="2 3">
    <name type="scientific">Onchocerca flexuosa</name>
    <dbReference type="NCBI Taxonomy" id="387005"/>
    <lineage>
        <taxon>Eukaryota</taxon>
        <taxon>Metazoa</taxon>
        <taxon>Ecdysozoa</taxon>
        <taxon>Nematoda</taxon>
        <taxon>Chromadorea</taxon>
        <taxon>Rhabditida</taxon>
        <taxon>Spirurina</taxon>
        <taxon>Spiruromorpha</taxon>
        <taxon>Filarioidea</taxon>
        <taxon>Onchocercidae</taxon>
        <taxon>Onchocerca</taxon>
    </lineage>
</organism>